<accession>S9QHQ1</accession>
<comment type="caution">
    <text evidence="1">The sequence shown here is derived from an EMBL/GenBank/DDBJ whole genome shotgun (WGS) entry which is preliminary data.</text>
</comment>
<gene>
    <name evidence="1" type="ORF">D187_001463</name>
</gene>
<proteinExistence type="predicted"/>
<evidence type="ECO:0000313" key="1">
    <source>
        <dbReference type="EMBL" id="EPX60814.1"/>
    </source>
</evidence>
<sequence>MAGERGFKGSRCGTPRATKSDSLLDQLIAWGGALKPPRQG</sequence>
<keyword evidence="2" id="KW-1185">Reference proteome</keyword>
<dbReference type="AlphaFoldDB" id="S9QHQ1"/>
<dbReference type="EMBL" id="ANAH02000011">
    <property type="protein sequence ID" value="EPX60814.1"/>
    <property type="molecule type" value="Genomic_DNA"/>
</dbReference>
<organism evidence="1 2">
    <name type="scientific">Cystobacter fuscus (strain ATCC 25194 / DSM 2262 / NBRC 100088 / M29)</name>
    <dbReference type="NCBI Taxonomy" id="1242864"/>
    <lineage>
        <taxon>Bacteria</taxon>
        <taxon>Pseudomonadati</taxon>
        <taxon>Myxococcota</taxon>
        <taxon>Myxococcia</taxon>
        <taxon>Myxococcales</taxon>
        <taxon>Cystobacterineae</taxon>
        <taxon>Archangiaceae</taxon>
        <taxon>Cystobacter</taxon>
    </lineage>
</organism>
<reference evidence="1" key="1">
    <citation type="submission" date="2013-05" db="EMBL/GenBank/DDBJ databases">
        <title>Genome assembly of Cystobacter fuscus DSM 2262.</title>
        <authorList>
            <person name="Sharma G."/>
            <person name="Khatri I."/>
            <person name="Kaur C."/>
            <person name="Mayilraj S."/>
            <person name="Subramanian S."/>
        </authorList>
    </citation>
    <scope>NUCLEOTIDE SEQUENCE [LARGE SCALE GENOMIC DNA]</scope>
    <source>
        <strain evidence="1">DSM 2262</strain>
    </source>
</reference>
<evidence type="ECO:0000313" key="2">
    <source>
        <dbReference type="Proteomes" id="UP000011682"/>
    </source>
</evidence>
<protein>
    <submittedName>
        <fullName evidence="1">Uncharacterized protein</fullName>
    </submittedName>
</protein>
<dbReference type="Proteomes" id="UP000011682">
    <property type="component" value="Unassembled WGS sequence"/>
</dbReference>
<name>S9QHQ1_CYSF2</name>